<organism evidence="2 3">
    <name type="scientific">Mycena pura</name>
    <dbReference type="NCBI Taxonomy" id="153505"/>
    <lineage>
        <taxon>Eukaryota</taxon>
        <taxon>Fungi</taxon>
        <taxon>Dikarya</taxon>
        <taxon>Basidiomycota</taxon>
        <taxon>Agaricomycotina</taxon>
        <taxon>Agaricomycetes</taxon>
        <taxon>Agaricomycetidae</taxon>
        <taxon>Agaricales</taxon>
        <taxon>Marasmiineae</taxon>
        <taxon>Mycenaceae</taxon>
        <taxon>Mycena</taxon>
    </lineage>
</organism>
<protein>
    <submittedName>
        <fullName evidence="2">Uncharacterized protein</fullName>
    </submittedName>
</protein>
<dbReference type="AlphaFoldDB" id="A0AAD6Y7A0"/>
<dbReference type="Proteomes" id="UP001219525">
    <property type="component" value="Unassembled WGS sequence"/>
</dbReference>
<keyword evidence="3" id="KW-1185">Reference proteome</keyword>
<evidence type="ECO:0000256" key="1">
    <source>
        <dbReference type="SAM" id="MobiDB-lite"/>
    </source>
</evidence>
<feature type="region of interest" description="Disordered" evidence="1">
    <location>
        <begin position="1"/>
        <end position="48"/>
    </location>
</feature>
<name>A0AAD6Y7A0_9AGAR</name>
<proteinExistence type="predicted"/>
<sequence length="84" mass="9162">MPRYPRGLPYMPRSSTRTSDLPRSSTGTSDAQDPLRLAPSSSMKGTIAPRLRGLFERCTPMGGFDQCAVTSDFEIDDDNPARPG</sequence>
<accession>A0AAD6Y7A0</accession>
<evidence type="ECO:0000313" key="3">
    <source>
        <dbReference type="Proteomes" id="UP001219525"/>
    </source>
</evidence>
<dbReference type="EMBL" id="JARJCW010000097">
    <property type="protein sequence ID" value="KAJ7194519.1"/>
    <property type="molecule type" value="Genomic_DNA"/>
</dbReference>
<comment type="caution">
    <text evidence="2">The sequence shown here is derived from an EMBL/GenBank/DDBJ whole genome shotgun (WGS) entry which is preliminary data.</text>
</comment>
<feature type="compositionally biased region" description="Polar residues" evidence="1">
    <location>
        <begin position="13"/>
        <end position="31"/>
    </location>
</feature>
<gene>
    <name evidence="2" type="ORF">GGX14DRAFT_576226</name>
</gene>
<reference evidence="2" key="1">
    <citation type="submission" date="2023-03" db="EMBL/GenBank/DDBJ databases">
        <title>Massive genome expansion in bonnet fungi (Mycena s.s.) driven by repeated elements and novel gene families across ecological guilds.</title>
        <authorList>
            <consortium name="Lawrence Berkeley National Laboratory"/>
            <person name="Harder C.B."/>
            <person name="Miyauchi S."/>
            <person name="Viragh M."/>
            <person name="Kuo A."/>
            <person name="Thoen E."/>
            <person name="Andreopoulos B."/>
            <person name="Lu D."/>
            <person name="Skrede I."/>
            <person name="Drula E."/>
            <person name="Henrissat B."/>
            <person name="Morin E."/>
            <person name="Kohler A."/>
            <person name="Barry K."/>
            <person name="LaButti K."/>
            <person name="Morin E."/>
            <person name="Salamov A."/>
            <person name="Lipzen A."/>
            <person name="Mereny Z."/>
            <person name="Hegedus B."/>
            <person name="Baldrian P."/>
            <person name="Stursova M."/>
            <person name="Weitz H."/>
            <person name="Taylor A."/>
            <person name="Grigoriev I.V."/>
            <person name="Nagy L.G."/>
            <person name="Martin F."/>
            <person name="Kauserud H."/>
        </authorList>
    </citation>
    <scope>NUCLEOTIDE SEQUENCE</scope>
    <source>
        <strain evidence="2">9144</strain>
    </source>
</reference>
<evidence type="ECO:0000313" key="2">
    <source>
        <dbReference type="EMBL" id="KAJ7194519.1"/>
    </source>
</evidence>